<dbReference type="Proteomes" id="UP000001075">
    <property type="component" value="Unassembled WGS sequence"/>
</dbReference>
<evidence type="ECO:0000313" key="2">
    <source>
        <dbReference type="Proteomes" id="UP000001075"/>
    </source>
</evidence>
<proteinExistence type="predicted"/>
<reference evidence="2" key="1">
    <citation type="journal article" date="2011" name="Nat. Biotechnol.">
        <title>The genomic sequence of the Chinese hamster ovary (CHO)-K1 cell line.</title>
        <authorList>
            <person name="Xu X."/>
            <person name="Nagarajan H."/>
            <person name="Lewis N.E."/>
            <person name="Pan S."/>
            <person name="Cai Z."/>
            <person name="Liu X."/>
            <person name="Chen W."/>
            <person name="Xie M."/>
            <person name="Wang W."/>
            <person name="Hammond S."/>
            <person name="Andersen M.R."/>
            <person name="Neff N."/>
            <person name="Passarelli B."/>
            <person name="Koh W."/>
            <person name="Fan H.C."/>
            <person name="Wang J."/>
            <person name="Gui Y."/>
            <person name="Lee K.H."/>
            <person name="Betenbaugh M.J."/>
            <person name="Quake S.R."/>
            <person name="Famili I."/>
            <person name="Palsson B.O."/>
            <person name="Wang J."/>
        </authorList>
    </citation>
    <scope>NUCLEOTIDE SEQUENCE [LARGE SCALE GENOMIC DNA]</scope>
    <source>
        <strain evidence="2">CHO K1 cell line</strain>
    </source>
</reference>
<accession>G3ID26</accession>
<organism evidence="1 2">
    <name type="scientific">Cricetulus griseus</name>
    <name type="common">Chinese hamster</name>
    <name type="synonym">Cricetulus barabensis griseus</name>
    <dbReference type="NCBI Taxonomy" id="10029"/>
    <lineage>
        <taxon>Eukaryota</taxon>
        <taxon>Metazoa</taxon>
        <taxon>Chordata</taxon>
        <taxon>Craniata</taxon>
        <taxon>Vertebrata</taxon>
        <taxon>Euteleostomi</taxon>
        <taxon>Mammalia</taxon>
        <taxon>Eutheria</taxon>
        <taxon>Euarchontoglires</taxon>
        <taxon>Glires</taxon>
        <taxon>Rodentia</taxon>
        <taxon>Myomorpha</taxon>
        <taxon>Muroidea</taxon>
        <taxon>Cricetidae</taxon>
        <taxon>Cricetinae</taxon>
        <taxon>Cricetulus</taxon>
    </lineage>
</organism>
<dbReference type="EMBL" id="JH001997">
    <property type="protein sequence ID" value="EGW03852.1"/>
    <property type="molecule type" value="Genomic_DNA"/>
</dbReference>
<dbReference type="InParanoid" id="G3ID26"/>
<sequence length="83" mass="9139">MGQLRCDFEGCTLSMAPSCLILPPRTEMNSFTPVQSLHSGSLIHVKLMTRAHPATQPKSLSREPKQILLLSGVLFPRHIITAT</sequence>
<evidence type="ECO:0000313" key="1">
    <source>
        <dbReference type="EMBL" id="EGW03852.1"/>
    </source>
</evidence>
<name>G3ID26_CRIGR</name>
<dbReference type="AlphaFoldDB" id="G3ID26"/>
<gene>
    <name evidence="1" type="ORF">I79_021589</name>
</gene>
<protein>
    <submittedName>
        <fullName evidence="1">Uncharacterized protein</fullName>
    </submittedName>
</protein>